<dbReference type="OrthoDB" id="3172239at2759"/>
<protein>
    <submittedName>
        <fullName evidence="1">Uncharacterized protein</fullName>
    </submittedName>
</protein>
<name>A0A165ZRB2_9AGAM</name>
<evidence type="ECO:0000313" key="1">
    <source>
        <dbReference type="EMBL" id="KZT34560.1"/>
    </source>
</evidence>
<dbReference type="SUPFAM" id="SSF81383">
    <property type="entry name" value="F-box domain"/>
    <property type="match status" value="1"/>
</dbReference>
<gene>
    <name evidence="1" type="ORF">SISSUDRAFT_270011</name>
</gene>
<accession>A0A165ZRB2</accession>
<organism evidence="1 2">
    <name type="scientific">Sistotremastrum suecicum HHB10207 ss-3</name>
    <dbReference type="NCBI Taxonomy" id="1314776"/>
    <lineage>
        <taxon>Eukaryota</taxon>
        <taxon>Fungi</taxon>
        <taxon>Dikarya</taxon>
        <taxon>Basidiomycota</taxon>
        <taxon>Agaricomycotina</taxon>
        <taxon>Agaricomycetes</taxon>
        <taxon>Sistotremastrales</taxon>
        <taxon>Sistotremastraceae</taxon>
        <taxon>Sistotremastrum</taxon>
    </lineage>
</organism>
<dbReference type="Proteomes" id="UP000076798">
    <property type="component" value="Unassembled WGS sequence"/>
</dbReference>
<dbReference type="AlphaFoldDB" id="A0A165ZRB2"/>
<dbReference type="InterPro" id="IPR032675">
    <property type="entry name" value="LRR_dom_sf"/>
</dbReference>
<keyword evidence="2" id="KW-1185">Reference proteome</keyword>
<dbReference type="EMBL" id="KV428175">
    <property type="protein sequence ID" value="KZT34560.1"/>
    <property type="molecule type" value="Genomic_DNA"/>
</dbReference>
<dbReference type="InterPro" id="IPR036047">
    <property type="entry name" value="F-box-like_dom_sf"/>
</dbReference>
<reference evidence="1 2" key="1">
    <citation type="journal article" date="2016" name="Mol. Biol. Evol.">
        <title>Comparative Genomics of Early-Diverging Mushroom-Forming Fungi Provides Insights into the Origins of Lignocellulose Decay Capabilities.</title>
        <authorList>
            <person name="Nagy L.G."/>
            <person name="Riley R."/>
            <person name="Tritt A."/>
            <person name="Adam C."/>
            <person name="Daum C."/>
            <person name="Floudas D."/>
            <person name="Sun H."/>
            <person name="Yadav J.S."/>
            <person name="Pangilinan J."/>
            <person name="Larsson K.H."/>
            <person name="Matsuura K."/>
            <person name="Barry K."/>
            <person name="Labutti K."/>
            <person name="Kuo R."/>
            <person name="Ohm R.A."/>
            <person name="Bhattacharya S.S."/>
            <person name="Shirouzu T."/>
            <person name="Yoshinaga Y."/>
            <person name="Martin F.M."/>
            <person name="Grigoriev I.V."/>
            <person name="Hibbett D.S."/>
        </authorList>
    </citation>
    <scope>NUCLEOTIDE SEQUENCE [LARGE SCALE GENOMIC DNA]</scope>
    <source>
        <strain evidence="1 2">HHB10207 ss-3</strain>
    </source>
</reference>
<proteinExistence type="predicted"/>
<dbReference type="SUPFAM" id="SSF52047">
    <property type="entry name" value="RNI-like"/>
    <property type="match status" value="1"/>
</dbReference>
<evidence type="ECO:0000313" key="2">
    <source>
        <dbReference type="Proteomes" id="UP000076798"/>
    </source>
</evidence>
<dbReference type="Gene3D" id="3.80.10.10">
    <property type="entry name" value="Ribonuclease Inhibitor"/>
    <property type="match status" value="1"/>
</dbReference>
<sequence>MPSFTIAADTTKTSHLDSSFPSQIFCLIFEHRHRDIFEAASISHLETDLESLWRETLDSECLQDLLDLTHVCSTWRKIALADPELWATLLLSWPMNVIKMFIDRAKTVGLKMFLSLATAVGRPRIRNDMSTYDLQIRGTLIARHMTHIAELYVHDGRHWDKGNLHRIITPPISHLSSLYSVIANWEAPSLRKLTILSDGMLQTELDSNRIHGLFRGHAPNLTDLDLKGVQIRLFGTPFSSLTSLQITTHCRSEVLYTMNDIPIVLAQFPRLESFHLIYSPFYPHIFSPSNHPINTHVVLPCCKSIDISEMPAQLMIRLFWSIEAPSLQRLRMSHPKSIDNTDKCLLRYFPPWLHKFFHNVPSLDFCLQTKGIWVGSAFERDGMRFYWLFNMPGIYNDLDIILWFIDFGEDLFLLNPERLNIRRGNNLRNSRPCQPSSSIWRGILDILPRLRMITAERNVPMENFFRTLRDEDDEDEDYSSTLLGVIDVNGAKGDKHRSKKLFLRRHGHGRRLQEVIVDLQQ</sequence>